<evidence type="ECO:0000259" key="10">
    <source>
        <dbReference type="PROSITE" id="PS51675"/>
    </source>
</evidence>
<dbReference type="EMBL" id="KB915801">
    <property type="protein sequence ID" value="EOD51838.1"/>
    <property type="molecule type" value="Genomic_DNA"/>
</dbReference>
<dbReference type="InterPro" id="IPR028564">
    <property type="entry name" value="MT_TRM10-typ"/>
</dbReference>
<evidence type="ECO:0000256" key="6">
    <source>
        <dbReference type="ARBA" id="ARBA00031792"/>
    </source>
</evidence>
<feature type="compositionally biased region" description="Acidic residues" evidence="9">
    <location>
        <begin position="402"/>
        <end position="416"/>
    </location>
</feature>
<comment type="catalytic activity">
    <reaction evidence="8">
        <text>guanosine(9) in tRNA + S-adenosyl-L-methionine = N(1)-methylguanosine(9) in tRNA + S-adenosyl-L-homocysteine + H(+)</text>
        <dbReference type="Rhea" id="RHEA:43156"/>
        <dbReference type="Rhea" id="RHEA-COMP:10367"/>
        <dbReference type="Rhea" id="RHEA-COMP:10368"/>
        <dbReference type="ChEBI" id="CHEBI:15378"/>
        <dbReference type="ChEBI" id="CHEBI:57856"/>
        <dbReference type="ChEBI" id="CHEBI:59789"/>
        <dbReference type="ChEBI" id="CHEBI:73542"/>
        <dbReference type="ChEBI" id="CHEBI:74269"/>
        <dbReference type="EC" id="2.1.1.221"/>
    </reaction>
</comment>
<feature type="compositionally biased region" description="Basic and acidic residues" evidence="9">
    <location>
        <begin position="146"/>
        <end position="163"/>
    </location>
</feature>
<evidence type="ECO:0000256" key="1">
    <source>
        <dbReference type="ARBA" id="ARBA00012797"/>
    </source>
</evidence>
<keyword evidence="3 11" id="KW-0489">Methyltransferase</keyword>
<dbReference type="eggNOG" id="KOG2967">
    <property type="taxonomic scope" value="Eukaryota"/>
</dbReference>
<evidence type="ECO:0000256" key="9">
    <source>
        <dbReference type="SAM" id="MobiDB-lite"/>
    </source>
</evidence>
<dbReference type="STRING" id="1287680.R1EVL5"/>
<dbReference type="InterPro" id="IPR038459">
    <property type="entry name" value="MT_TRM10-typ_sf"/>
</dbReference>
<feature type="compositionally biased region" description="Acidic residues" evidence="9">
    <location>
        <begin position="57"/>
        <end position="78"/>
    </location>
</feature>
<dbReference type="GO" id="GO:0005634">
    <property type="term" value="C:nucleus"/>
    <property type="evidence" value="ECO:0007669"/>
    <property type="project" value="TreeGrafter"/>
</dbReference>
<dbReference type="PANTHER" id="PTHR13563:SF13">
    <property type="entry name" value="TRNA METHYLTRANSFERASE 10 HOMOLOG A"/>
    <property type="match status" value="1"/>
</dbReference>
<evidence type="ECO:0000313" key="11">
    <source>
        <dbReference type="EMBL" id="EOD51838.1"/>
    </source>
</evidence>
<gene>
    <name evidence="11" type="ORF">UCRNP2_1363</name>
</gene>
<evidence type="ECO:0000256" key="3">
    <source>
        <dbReference type="ARBA" id="ARBA00022603"/>
    </source>
</evidence>
<feature type="compositionally biased region" description="Basic residues" evidence="9">
    <location>
        <begin position="121"/>
        <end position="136"/>
    </location>
</feature>
<reference evidence="12" key="1">
    <citation type="journal article" date="2013" name="Genome Announc.">
        <title>Draft genome sequence of Neofusicoccum parvum isolate UCR-NP2, a fungal vascular pathogen associated with grapevine cankers.</title>
        <authorList>
            <person name="Blanco-Ulate B."/>
            <person name="Rolshausen P."/>
            <person name="Cantu D."/>
        </authorList>
    </citation>
    <scope>NUCLEOTIDE SEQUENCE [LARGE SCALE GENOMIC DNA]</scope>
    <source>
        <strain evidence="12">UCR-NP2</strain>
    </source>
</reference>
<dbReference type="OMA" id="FKKNDGW"/>
<evidence type="ECO:0000256" key="8">
    <source>
        <dbReference type="ARBA" id="ARBA00048434"/>
    </source>
</evidence>
<dbReference type="EC" id="2.1.1.221" evidence="1"/>
<dbReference type="PROSITE" id="PS51675">
    <property type="entry name" value="SAM_MT_TRM10"/>
    <property type="match status" value="1"/>
</dbReference>
<dbReference type="CDD" id="cd18089">
    <property type="entry name" value="SPOUT_Trm10-like"/>
    <property type="match status" value="1"/>
</dbReference>
<dbReference type="GO" id="GO:0002939">
    <property type="term" value="P:tRNA N1-guanine methylation"/>
    <property type="evidence" value="ECO:0007669"/>
    <property type="project" value="TreeGrafter"/>
</dbReference>
<dbReference type="AlphaFoldDB" id="R1EVL5"/>
<feature type="compositionally biased region" description="Basic and acidic residues" evidence="9">
    <location>
        <begin position="1"/>
        <end position="18"/>
    </location>
</feature>
<dbReference type="GO" id="GO:0000049">
    <property type="term" value="F:tRNA binding"/>
    <property type="evidence" value="ECO:0007669"/>
    <property type="project" value="TreeGrafter"/>
</dbReference>
<feature type="compositionally biased region" description="Basic and acidic residues" evidence="9">
    <location>
        <begin position="108"/>
        <end position="120"/>
    </location>
</feature>
<feature type="compositionally biased region" description="Low complexity" evidence="9">
    <location>
        <begin position="20"/>
        <end position="40"/>
    </location>
</feature>
<sequence>MADDERPAKIQKREHSPQTEEAAFASSEATAAANGSESAAQPPADTTTQPETTRDDDAMDVEDAGEGAAADDDDDNDNDSNAPASADQPAKPGPPPGMTKSAWKKMKRQQEWEAGRDARKAQRKEKNKARKERKRQAYAEGGESASKLDHPHRNQREQQDRLRNQKAVQLPITFIFDCSFDELMMDKEMKSLGQQITRSYSDNRNSPYRAHLAISSFGGNLKERFDGLLNQHYKSWKGFRVFEEDFVEVAEKSKEWMKDLREGGRLAGKLAEVAERQRKEVAEAQDGTETAPSNDKEGEIVYLSSEGTETLHDLKPYSTYIIGGLVDKNRYKGICHKRATERGIKTAKLPIGEFLQMNSRSVLATNHVNEIMLQWLACGDWGEAFMKVIPKRKGGQLKGTGEEDDEENENDNAEAETAEKGKTEDSKGEGPEGNASKTSGVENAEIPAQSTAEVTLEKTA</sequence>
<keyword evidence="5" id="KW-0949">S-adenosyl-L-methionine</keyword>
<evidence type="ECO:0000256" key="5">
    <source>
        <dbReference type="ARBA" id="ARBA00022691"/>
    </source>
</evidence>
<name>R1EVL5_BOTPV</name>
<feature type="domain" description="SAM-dependent MTase TRM10-type" evidence="10">
    <location>
        <begin position="158"/>
        <end position="396"/>
    </location>
</feature>
<dbReference type="Proteomes" id="UP000013521">
    <property type="component" value="Unassembled WGS sequence"/>
</dbReference>
<dbReference type="HOGENOM" id="CLU_034384_0_0_1"/>
<evidence type="ECO:0000313" key="12">
    <source>
        <dbReference type="Proteomes" id="UP000013521"/>
    </source>
</evidence>
<evidence type="ECO:0000256" key="7">
    <source>
        <dbReference type="ARBA" id="ARBA00032166"/>
    </source>
</evidence>
<organism evidence="11 12">
    <name type="scientific">Botryosphaeria parva (strain UCR-NP2)</name>
    <name type="common">Grapevine canker fungus</name>
    <name type="synonym">Neofusicoccum parvum</name>
    <dbReference type="NCBI Taxonomy" id="1287680"/>
    <lineage>
        <taxon>Eukaryota</taxon>
        <taxon>Fungi</taxon>
        <taxon>Dikarya</taxon>
        <taxon>Ascomycota</taxon>
        <taxon>Pezizomycotina</taxon>
        <taxon>Dothideomycetes</taxon>
        <taxon>Dothideomycetes incertae sedis</taxon>
        <taxon>Botryosphaeriales</taxon>
        <taxon>Botryosphaeriaceae</taxon>
        <taxon>Neofusicoccum</taxon>
    </lineage>
</organism>
<feature type="compositionally biased region" description="Basic and acidic residues" evidence="9">
    <location>
        <begin position="417"/>
        <end position="430"/>
    </location>
</feature>
<evidence type="ECO:0000256" key="4">
    <source>
        <dbReference type="ARBA" id="ARBA00022679"/>
    </source>
</evidence>
<dbReference type="PANTHER" id="PTHR13563">
    <property type="entry name" value="TRNA (GUANINE-9-) METHYLTRANSFERASE"/>
    <property type="match status" value="1"/>
</dbReference>
<dbReference type="KEGG" id="npa:UCRNP2_1363"/>
<accession>R1EVL5</accession>
<feature type="region of interest" description="Disordered" evidence="9">
    <location>
        <begin position="394"/>
        <end position="460"/>
    </location>
</feature>
<proteinExistence type="predicted"/>
<protein>
    <recommendedName>
        <fullName evidence="2">tRNA (guanine(9)-N1)-methyltransferase</fullName>
        <ecNumber evidence="1">2.1.1.221</ecNumber>
    </recommendedName>
    <alternativeName>
        <fullName evidence="7">tRNA methyltransferase 10</fullName>
    </alternativeName>
    <alternativeName>
        <fullName evidence="6">tRNA(m1G9)-methyltransferase</fullName>
    </alternativeName>
</protein>
<dbReference type="Gene3D" id="3.40.1280.30">
    <property type="match status" value="1"/>
</dbReference>
<feature type="region of interest" description="Disordered" evidence="9">
    <location>
        <begin position="1"/>
        <end position="164"/>
    </location>
</feature>
<dbReference type="InterPro" id="IPR007356">
    <property type="entry name" value="tRNA_m1G_MeTrfase_euk"/>
</dbReference>
<dbReference type="GO" id="GO:0052905">
    <property type="term" value="F:tRNA (guanosine(9)-N1)-methyltransferase activity"/>
    <property type="evidence" value="ECO:0007669"/>
    <property type="project" value="UniProtKB-EC"/>
</dbReference>
<dbReference type="OrthoDB" id="278300at2759"/>
<keyword evidence="4 11" id="KW-0808">Transferase</keyword>
<evidence type="ECO:0000256" key="2">
    <source>
        <dbReference type="ARBA" id="ARBA00020451"/>
    </source>
</evidence>